<dbReference type="Pfam" id="PF12257">
    <property type="entry name" value="IML1"/>
    <property type="match status" value="1"/>
</dbReference>
<feature type="domain" description="DEP" evidence="6">
    <location>
        <begin position="1170"/>
        <end position="1245"/>
    </location>
</feature>
<feature type="region of interest" description="Disordered" evidence="5">
    <location>
        <begin position="577"/>
        <end position="677"/>
    </location>
</feature>
<name>A0AAF0IXN1_9BASI</name>
<dbReference type="InterPro" id="IPR048255">
    <property type="entry name" value="IML1_N"/>
</dbReference>
<dbReference type="SMART" id="SM00049">
    <property type="entry name" value="DEP"/>
    <property type="match status" value="1"/>
</dbReference>
<proteinExistence type="inferred from homology"/>
<feature type="region of interest" description="Disordered" evidence="5">
    <location>
        <begin position="1"/>
        <end position="30"/>
    </location>
</feature>
<dbReference type="InterPro" id="IPR027244">
    <property type="entry name" value="IML1"/>
</dbReference>
<reference evidence="7" key="1">
    <citation type="submission" date="2023-03" db="EMBL/GenBank/DDBJ databases">
        <title>Mating type loci evolution in Malassezia.</title>
        <authorList>
            <person name="Coelho M.A."/>
        </authorList>
    </citation>
    <scope>NUCLEOTIDE SEQUENCE</scope>
    <source>
        <strain evidence="7">CBS 7876</strain>
    </source>
</reference>
<dbReference type="PANTHER" id="PTHR13179:SF8">
    <property type="entry name" value="GATOR COMPLEX PROTEIN DEPDC5"/>
    <property type="match status" value="1"/>
</dbReference>
<dbReference type="Pfam" id="PF19418">
    <property type="entry name" value="DEPDC5_CTD"/>
    <property type="match status" value="1"/>
</dbReference>
<dbReference type="SUPFAM" id="SSF46785">
    <property type="entry name" value="Winged helix' DNA-binding domain"/>
    <property type="match status" value="1"/>
</dbReference>
<dbReference type="GO" id="GO:0005096">
    <property type="term" value="F:GTPase activator activity"/>
    <property type="evidence" value="ECO:0007669"/>
    <property type="project" value="InterPro"/>
</dbReference>
<dbReference type="GO" id="GO:0010508">
    <property type="term" value="P:positive regulation of autophagy"/>
    <property type="evidence" value="ECO:0007669"/>
    <property type="project" value="TreeGrafter"/>
</dbReference>
<feature type="compositionally biased region" description="Low complexity" evidence="5">
    <location>
        <begin position="800"/>
        <end position="809"/>
    </location>
</feature>
<comment type="subcellular location">
    <subcellularLocation>
        <location evidence="1">Vacuole membrane</location>
        <topology evidence="1">Peripheral membrane protein</topology>
    </subcellularLocation>
</comment>
<accession>A0AAF0IXN1</accession>
<dbReference type="GO" id="GO:1990130">
    <property type="term" value="C:GATOR1 complex"/>
    <property type="evidence" value="ECO:0007669"/>
    <property type="project" value="TreeGrafter"/>
</dbReference>
<dbReference type="PANTHER" id="PTHR13179">
    <property type="entry name" value="DEP DOMAIN CONTAINING PROTEIN 5"/>
    <property type="match status" value="1"/>
</dbReference>
<keyword evidence="8" id="KW-1185">Reference proteome</keyword>
<comment type="similarity">
    <text evidence="2">Belongs to the IML1 family.</text>
</comment>
<gene>
    <name evidence="7" type="primary">IML1</name>
    <name evidence="7" type="ORF">MOBT1_002971</name>
</gene>
<evidence type="ECO:0000256" key="1">
    <source>
        <dbReference type="ARBA" id="ARBA00004148"/>
    </source>
</evidence>
<feature type="compositionally biased region" description="Basic and acidic residues" evidence="5">
    <location>
        <begin position="18"/>
        <end position="30"/>
    </location>
</feature>
<evidence type="ECO:0000256" key="4">
    <source>
        <dbReference type="ARBA" id="ARBA00021881"/>
    </source>
</evidence>
<evidence type="ECO:0000256" key="5">
    <source>
        <dbReference type="SAM" id="MobiDB-lite"/>
    </source>
</evidence>
<evidence type="ECO:0000256" key="3">
    <source>
        <dbReference type="ARBA" id="ARBA00018529"/>
    </source>
</evidence>
<dbReference type="GO" id="GO:1904262">
    <property type="term" value="P:negative regulation of TORC1 signaling"/>
    <property type="evidence" value="ECO:0007669"/>
    <property type="project" value="TreeGrafter"/>
</dbReference>
<evidence type="ECO:0000313" key="7">
    <source>
        <dbReference type="EMBL" id="WFD04266.1"/>
    </source>
</evidence>
<dbReference type="Pfam" id="PF00610">
    <property type="entry name" value="DEP"/>
    <property type="match status" value="1"/>
</dbReference>
<feature type="compositionally biased region" description="Low complexity" evidence="5">
    <location>
        <begin position="593"/>
        <end position="604"/>
    </location>
</feature>
<protein>
    <recommendedName>
        <fullName evidence="3">Vacuolar membrane-associated protein IML1</fullName>
    </recommendedName>
    <alternativeName>
        <fullName evidence="4">Vacuolar membrane-associated protein iml1</fullName>
    </alternativeName>
</protein>
<dbReference type="Proteomes" id="UP001214603">
    <property type="component" value="Chromosome 7"/>
</dbReference>
<evidence type="ECO:0000259" key="6">
    <source>
        <dbReference type="PROSITE" id="PS50186"/>
    </source>
</evidence>
<dbReference type="GO" id="GO:0005774">
    <property type="term" value="C:vacuolar membrane"/>
    <property type="evidence" value="ECO:0007669"/>
    <property type="project" value="UniProtKB-SubCell"/>
</dbReference>
<feature type="compositionally biased region" description="Low complexity" evidence="5">
    <location>
        <begin position="611"/>
        <end position="659"/>
    </location>
</feature>
<feature type="region of interest" description="Disordered" evidence="5">
    <location>
        <begin position="792"/>
        <end position="830"/>
    </location>
</feature>
<dbReference type="Gene3D" id="1.10.10.10">
    <property type="entry name" value="Winged helix-like DNA-binding domain superfamily/Winged helix DNA-binding domain"/>
    <property type="match status" value="1"/>
</dbReference>
<evidence type="ECO:0000256" key="2">
    <source>
        <dbReference type="ARBA" id="ARBA00005643"/>
    </source>
</evidence>
<organism evidence="7 8">
    <name type="scientific">Malassezia obtusa</name>
    <dbReference type="NCBI Taxonomy" id="76774"/>
    <lineage>
        <taxon>Eukaryota</taxon>
        <taxon>Fungi</taxon>
        <taxon>Dikarya</taxon>
        <taxon>Basidiomycota</taxon>
        <taxon>Ustilaginomycotina</taxon>
        <taxon>Malasseziomycetes</taxon>
        <taxon>Malasseziales</taxon>
        <taxon>Malasseziaceae</taxon>
        <taxon>Malassezia</taxon>
    </lineage>
</organism>
<dbReference type="InterPro" id="IPR036388">
    <property type="entry name" value="WH-like_DNA-bd_sf"/>
</dbReference>
<dbReference type="GO" id="GO:0035556">
    <property type="term" value="P:intracellular signal transduction"/>
    <property type="evidence" value="ECO:0007669"/>
    <property type="project" value="InterPro"/>
</dbReference>
<dbReference type="InterPro" id="IPR036390">
    <property type="entry name" value="WH_DNA-bd_sf"/>
</dbReference>
<dbReference type="InterPro" id="IPR045838">
    <property type="entry name" value="DEPDC5_CTD"/>
</dbReference>
<evidence type="ECO:0000313" key="8">
    <source>
        <dbReference type="Proteomes" id="UP001214603"/>
    </source>
</evidence>
<dbReference type="InterPro" id="IPR000591">
    <property type="entry name" value="DEP_dom"/>
</dbReference>
<sequence length="1548" mass="169765">MARSAPPRGVLGSSSASRSRDRSQERRRTEHDGIYSRAITLWTHQPPNFSTHSFVLNPAYGLPQVSDAELLLLTDEAGWEALSASSDGAGRTRRALVFTPTQALADTDVIHRQQQLQLSIASSVASLYGLANRRSAVLCRTSRAAHTIEHVELYFRDQYIGRSDMWRLSTSLVDQCVYVGQRVQLPTGMRATVGRLYIDGQRALSGYVAPSTKAVFRSESAKYDILLQMSKEMWEFDEGGEIYYEKVLHGFLPDLLAKWDAIGTHHVVSIVLFTRVHYTKDERERLEGLPVQQDAVSGQLYVDYYKVLIDLEAQTHWPSVMRALKEEFFRFQHDILLQPRRASAGHVAPPAPSGDAGVDAAALGGRVLLGELAHAHEGNVLEAINLALNPFDHHYIDRDLTRTGFELVVITAGTGHFQVDKALLRTTTQRMSEISISVDLVCLAQMPLHTAPIFSFRAAPPARRDAAPGAAAPRALRAPPDAEALFSDSARLADDAQTYYIMPYWINCSFYSQDPDRPYRADRFVPRCKMDGMRMLDLLGSGHQDISIPYLDLAPDAHGAPSAAVRRAARERFDADIFRSVSKPVPPPPPTPTSMRTPSGSAAAPTPPLSLPMLRHASARSASGGTPSPGAGAPPGRGAAPRSASRSRTPSPRRTPAAAARERLHTASATTKPASIASHASHATVFEGVGKAPASVAETVTALVAVPGTPAAAPAAGRARGSRLRALLRRIGLGATARAASLTHTSARTASAMISTALAGRAPAHAPRTDGVLAVQAAGDVVQLAEAAPLLLPRADEPSGRAGSSSGASDEADDVRAPFVNPSNPRTGTAPARDALLLRWQHVFLARTNPHAVKWWSMTSPACLPLTTQHLPSDAELQTEWQEYPYSVSVYSDAVSFLLKRGSSTPPALAVLREMCAQRLAQGFQFVERQVLRLGGAGGAARTYVLRHPAELLRPGNFSTGDPIYLSATNQIHCITYNRQAGMVHVKRYVKKARYSTAPVPYRCCIWPRYFSGYHAQSAQFVHPDPHAYNWMYLDSLIAGYEESLTEATRYWRARFVLVPSEGSPPAMSASTGEKLSDEEVRLLGTDRLAELFARAEYVPPGAPRAERSAALRFLPTTLDASSSMLDASFVHAIQAVNETLSQRRPEPRRVHRDARARPLAALAAELVASAAELQVVDRLWHRVLYPDTFTGADLVSYLGRAYDDVRTRDDAVQLGRQLQAEGFVEHVLGAHGFLDGHYFYRLTSKARRAAGTDAPRATAHTAAAGRRERRRLRMSRSMLIDLDPGRRSDRAEIAVLHHDLAHNAENGFNFQIHWLGTTARLIEDVVQAWTRAVERYGLRLIEAPIGQIKDVARHHPFLAPLPIALALPPPARAEYAHLVDRAQLASAASDVGEPANDTESWLYRHVLAGYATQIDQLFEIALLRHFGFVLDQEAAARYPTHVELVYSSRPTHFDYSQFVHRSGIAFVQVRGGRDGFLWLHNRLFTSHLPAHKPTAPGKSSAPPPDADELRRTFQRFCDDRHALAAFYRSVWDALERLAAPQRPRAAP</sequence>
<dbReference type="EMBL" id="CP119940">
    <property type="protein sequence ID" value="WFD04266.1"/>
    <property type="molecule type" value="Genomic_DNA"/>
</dbReference>
<dbReference type="PROSITE" id="PS50186">
    <property type="entry name" value="DEP"/>
    <property type="match status" value="1"/>
</dbReference>